<feature type="region of interest" description="Disordered" evidence="1">
    <location>
        <begin position="1"/>
        <end position="43"/>
    </location>
</feature>
<evidence type="ECO:0000256" key="1">
    <source>
        <dbReference type="SAM" id="MobiDB-lite"/>
    </source>
</evidence>
<comment type="caution">
    <text evidence="2">The sequence shown here is derived from an EMBL/GenBank/DDBJ whole genome shotgun (WGS) entry which is preliminary data.</text>
</comment>
<reference evidence="3" key="1">
    <citation type="journal article" date="2019" name="Int. J. Syst. Evol. Microbiol.">
        <title>The Global Catalogue of Microorganisms (GCM) 10K type strain sequencing project: providing services to taxonomists for standard genome sequencing and annotation.</title>
        <authorList>
            <consortium name="The Broad Institute Genomics Platform"/>
            <consortium name="The Broad Institute Genome Sequencing Center for Infectious Disease"/>
            <person name="Wu L."/>
            <person name="Ma J."/>
        </authorList>
    </citation>
    <scope>NUCLEOTIDE SEQUENCE [LARGE SCALE GENOMIC DNA]</scope>
    <source>
        <strain evidence="3">JCM 18409</strain>
    </source>
</reference>
<proteinExistence type="predicted"/>
<sequence length="83" mass="8913">MPHPAKLWPSATPPDPGSGRHAARQAKPDNARDGAATAGSPREAVSWLAGCRCLHRRYERKAEHFLAFAGTAAALIGSRRLRS</sequence>
<keyword evidence="3" id="KW-1185">Reference proteome</keyword>
<evidence type="ECO:0000313" key="2">
    <source>
        <dbReference type="EMBL" id="GAA5022608.1"/>
    </source>
</evidence>
<protein>
    <recommendedName>
        <fullName evidence="4">Transposase</fullName>
    </recommendedName>
</protein>
<evidence type="ECO:0008006" key="4">
    <source>
        <dbReference type="Google" id="ProtNLM"/>
    </source>
</evidence>
<organism evidence="2 3">
    <name type="scientific">Streptomyces siamensis</name>
    <dbReference type="NCBI Taxonomy" id="1274986"/>
    <lineage>
        <taxon>Bacteria</taxon>
        <taxon>Bacillati</taxon>
        <taxon>Actinomycetota</taxon>
        <taxon>Actinomycetes</taxon>
        <taxon>Kitasatosporales</taxon>
        <taxon>Streptomycetaceae</taxon>
        <taxon>Streptomyces</taxon>
    </lineage>
</organism>
<dbReference type="EMBL" id="BAABKB010000023">
    <property type="protein sequence ID" value="GAA5022608.1"/>
    <property type="molecule type" value="Genomic_DNA"/>
</dbReference>
<evidence type="ECO:0000313" key="3">
    <source>
        <dbReference type="Proteomes" id="UP001501759"/>
    </source>
</evidence>
<gene>
    <name evidence="2" type="ORF">GCM10023335_54600</name>
</gene>
<accession>A0ABP9J8U8</accession>
<name>A0ABP9J8U8_9ACTN</name>
<dbReference type="Proteomes" id="UP001501759">
    <property type="component" value="Unassembled WGS sequence"/>
</dbReference>